<keyword evidence="1" id="KW-0732">Signal</keyword>
<dbReference type="RefSeq" id="WP_225250416.1">
    <property type="nucleotide sequence ID" value="NZ_JAIWIU010000056.1"/>
</dbReference>
<sequence length="171" mass="18742">MIKPTNMQHKLLSFTYLLTCLFCVSGQAKTNAQTIDWDALIPKQTALSTPTSSAIVNHNGERAPQKTDVAYRTDLDGKRVKIPGFVIPLEGDDKVVTELLLVPYYGACIHVPPPPANQIVYVKFKQGAPLQGLWDTVYIEGTLSVQTTESEFAQAGYLLDGIKVTAYTEAP</sequence>
<keyword evidence="3" id="KW-1185">Reference proteome</keyword>
<dbReference type="Gene3D" id="2.40.50.870">
    <property type="entry name" value="Protein of unknown function (DUF3299)"/>
    <property type="match status" value="1"/>
</dbReference>
<protein>
    <submittedName>
        <fullName evidence="2">DUF3299 domain-containing protein</fullName>
    </submittedName>
</protein>
<dbReference type="InterPro" id="IPR021727">
    <property type="entry name" value="DUF3299"/>
</dbReference>
<dbReference type="Proteomes" id="UP001199044">
    <property type="component" value="Unassembled WGS sequence"/>
</dbReference>
<evidence type="ECO:0000313" key="2">
    <source>
        <dbReference type="EMBL" id="MCA2016369.1"/>
    </source>
</evidence>
<accession>A0ABS7YPK3</accession>
<feature type="signal peptide" evidence="1">
    <location>
        <begin position="1"/>
        <end position="28"/>
    </location>
</feature>
<proteinExistence type="predicted"/>
<dbReference type="Pfam" id="PF11736">
    <property type="entry name" value="DUF3299"/>
    <property type="match status" value="1"/>
</dbReference>
<comment type="caution">
    <text evidence="2">The sequence shown here is derived from an EMBL/GenBank/DDBJ whole genome shotgun (WGS) entry which is preliminary data.</text>
</comment>
<organism evidence="2 3">
    <name type="scientific">Vibrio tritonius</name>
    <dbReference type="NCBI Taxonomy" id="1435069"/>
    <lineage>
        <taxon>Bacteria</taxon>
        <taxon>Pseudomonadati</taxon>
        <taxon>Pseudomonadota</taxon>
        <taxon>Gammaproteobacteria</taxon>
        <taxon>Vibrionales</taxon>
        <taxon>Vibrionaceae</taxon>
        <taxon>Vibrio</taxon>
    </lineage>
</organism>
<evidence type="ECO:0000313" key="3">
    <source>
        <dbReference type="Proteomes" id="UP001199044"/>
    </source>
</evidence>
<evidence type="ECO:0000256" key="1">
    <source>
        <dbReference type="SAM" id="SignalP"/>
    </source>
</evidence>
<feature type="chain" id="PRO_5046465911" evidence="1">
    <location>
        <begin position="29"/>
        <end position="171"/>
    </location>
</feature>
<dbReference type="EMBL" id="JAIWIU010000056">
    <property type="protein sequence ID" value="MCA2016369.1"/>
    <property type="molecule type" value="Genomic_DNA"/>
</dbReference>
<name>A0ABS7YPK3_9VIBR</name>
<reference evidence="3" key="1">
    <citation type="submission" date="2023-07" db="EMBL/GenBank/DDBJ databases">
        <title>Molecular identification of indigenous halophilic bacteria isolated from red sea cost, biodegradation of synthetic dyes and assessment of degraded metabolite toxicity.</title>
        <authorList>
            <person name="Chaieb K."/>
            <person name="Altayb H.N."/>
        </authorList>
    </citation>
    <scope>NUCLEOTIDE SEQUENCE [LARGE SCALE GENOMIC DNA]</scope>
    <source>
        <strain evidence="3">K20</strain>
    </source>
</reference>
<gene>
    <name evidence="2" type="ORF">LDJ79_09625</name>
</gene>